<evidence type="ECO:0008006" key="3">
    <source>
        <dbReference type="Google" id="ProtNLM"/>
    </source>
</evidence>
<organism evidence="1 2">
    <name type="scientific">Rhodopila globiformis</name>
    <name type="common">Rhodopseudomonas globiformis</name>
    <dbReference type="NCBI Taxonomy" id="1071"/>
    <lineage>
        <taxon>Bacteria</taxon>
        <taxon>Pseudomonadati</taxon>
        <taxon>Pseudomonadota</taxon>
        <taxon>Alphaproteobacteria</taxon>
        <taxon>Acetobacterales</taxon>
        <taxon>Acetobacteraceae</taxon>
        <taxon>Rhodopila</taxon>
    </lineage>
</organism>
<protein>
    <recommendedName>
        <fullName evidence="3">WalW protein</fullName>
    </recommendedName>
</protein>
<comment type="caution">
    <text evidence="1">The sequence shown here is derived from an EMBL/GenBank/DDBJ whole genome shotgun (WGS) entry which is preliminary data.</text>
</comment>
<proteinExistence type="predicted"/>
<dbReference type="EMBL" id="NHRY01000103">
    <property type="protein sequence ID" value="PPQ34555.1"/>
    <property type="molecule type" value="Genomic_DNA"/>
</dbReference>
<dbReference type="InterPro" id="IPR011330">
    <property type="entry name" value="Glyco_hydro/deAcase_b/a-brl"/>
</dbReference>
<reference evidence="1 2" key="1">
    <citation type="journal article" date="2018" name="Arch. Microbiol.">
        <title>New insights into the metabolic potential of the phototrophic purple bacterium Rhodopila globiformis DSM 161(T) from its draft genome sequence and evidence for a vanadium-dependent nitrogenase.</title>
        <authorList>
            <person name="Imhoff J.F."/>
            <person name="Rahn T."/>
            <person name="Kunzel S."/>
            <person name="Neulinger S.C."/>
        </authorList>
    </citation>
    <scope>NUCLEOTIDE SEQUENCE [LARGE SCALE GENOMIC DNA]</scope>
    <source>
        <strain evidence="1 2">DSM 161</strain>
    </source>
</reference>
<evidence type="ECO:0000313" key="1">
    <source>
        <dbReference type="EMBL" id="PPQ34555.1"/>
    </source>
</evidence>
<accession>A0A2S6NJ10</accession>
<dbReference type="SUPFAM" id="SSF88713">
    <property type="entry name" value="Glycoside hydrolase/deacetylase"/>
    <property type="match status" value="1"/>
</dbReference>
<name>A0A2S6NJ10_RHOGL</name>
<dbReference type="Proteomes" id="UP000239724">
    <property type="component" value="Unassembled WGS sequence"/>
</dbReference>
<sequence>MVIDTEEEFDWTAPFDPASTAVSNIDLQPLAQAVFDAHGVVPTYVVDYPVASTPQAAAVLRAIAADGRCDIGAHLHPWVTPPAEGPVDTRHSYPGNLPAALERHKLTVLTDTIAASFGARPTVYKAGRYGIGAATPATLRALGYAVDVSVVPHTDFSADGGPDFRGAPEGPYRIADGLCELPLSVHFVGRLASQGPWLFHRLSAHPARRLRLPGVLSRLGLLTRLRLSPEGGSLTEMTRQTRAALAAGTRLFMLTYHSSSLLPGATQYVRTEADRRHFLATLDGYLHVFLAELGGRADTVTRVAAALMAGQAPGR</sequence>
<evidence type="ECO:0000313" key="2">
    <source>
        <dbReference type="Proteomes" id="UP000239724"/>
    </source>
</evidence>
<dbReference type="GO" id="GO:0005975">
    <property type="term" value="P:carbohydrate metabolic process"/>
    <property type="evidence" value="ECO:0007669"/>
    <property type="project" value="InterPro"/>
</dbReference>
<keyword evidence="2" id="KW-1185">Reference proteome</keyword>
<dbReference type="Gene3D" id="3.20.20.370">
    <property type="entry name" value="Glycoside hydrolase/deacetylase"/>
    <property type="match status" value="1"/>
</dbReference>
<gene>
    <name evidence="1" type="ORF">CCS01_10350</name>
</gene>
<dbReference type="AlphaFoldDB" id="A0A2S6NJ10"/>